<evidence type="ECO:0000313" key="4">
    <source>
        <dbReference type="EMBL" id="CCU79901.1"/>
    </source>
</evidence>
<reference evidence="5" key="1">
    <citation type="journal article" date="2013" name="Genome Announc.">
        <title>Genome Sequence of Halanaerobium saccharolyticum subsp. saccharolyticum Strain DSM 6643T, a Halophilic Hydrogen-Producing Bacterium.</title>
        <authorList>
            <person name="Kivisto A."/>
            <person name="Larjo A."/>
            <person name="Ciranna A."/>
            <person name="Santala V."/>
            <person name="Roos C."/>
            <person name="Karp M."/>
        </authorList>
    </citation>
    <scope>NUCLEOTIDE SEQUENCE [LARGE SCALE GENOMIC DNA]</scope>
    <source>
        <strain evidence="5">DSM 6643</strain>
    </source>
</reference>
<dbReference type="Gene3D" id="1.25.40.10">
    <property type="entry name" value="Tetratricopeptide repeat domain"/>
    <property type="match status" value="2"/>
</dbReference>
<dbReference type="RefSeq" id="WP_005489205.1">
    <property type="nucleotide sequence ID" value="NZ_CAUI01000021.1"/>
</dbReference>
<dbReference type="InterPro" id="IPR037919">
    <property type="entry name" value="OGT"/>
</dbReference>
<dbReference type="InterPro" id="IPR019734">
    <property type="entry name" value="TPR_rpt"/>
</dbReference>
<feature type="repeat" description="TPR" evidence="1">
    <location>
        <begin position="82"/>
        <end position="115"/>
    </location>
</feature>
<dbReference type="eggNOG" id="COG0457">
    <property type="taxonomic scope" value="Bacteria"/>
</dbReference>
<comment type="caution">
    <text evidence="4">The sequence shown here is derived from an EMBL/GenBank/DDBJ whole genome shotgun (WGS) entry which is preliminary data.</text>
</comment>
<sequence>MKESYYKEQLSEEQEKKYQECVELIEQGKRKKASKKLNEFLEENSDFLPALNKMAVVHIYQKKLNEAQKLLIRILDQDPDYAPAITNLGSIAREMENLERAKELYHQAIKANEDYGPAYNNLGVIYREEGNYAESVKYLKKARKKGSISYKLSTDKPFYKEPGCLFVAFLAVVLLIILYIILT</sequence>
<dbReference type="PROSITE" id="PS50005">
    <property type="entry name" value="TPR"/>
    <property type="match status" value="1"/>
</dbReference>
<dbReference type="SMART" id="SM00028">
    <property type="entry name" value="TPR"/>
    <property type="match status" value="3"/>
</dbReference>
<evidence type="ECO:0000259" key="3">
    <source>
        <dbReference type="Pfam" id="PF25063"/>
    </source>
</evidence>
<organism evidence="4 5">
    <name type="scientific">Halanaerobium saccharolyticum subsp. saccharolyticum DSM 6643</name>
    <dbReference type="NCBI Taxonomy" id="1293054"/>
    <lineage>
        <taxon>Bacteria</taxon>
        <taxon>Bacillati</taxon>
        <taxon>Bacillota</taxon>
        <taxon>Clostridia</taxon>
        <taxon>Halanaerobiales</taxon>
        <taxon>Halanaerobiaceae</taxon>
        <taxon>Halanaerobium</taxon>
    </lineage>
</organism>
<proteinExistence type="predicted"/>
<dbReference type="GO" id="GO:0097363">
    <property type="term" value="F:protein O-acetylglucosaminyltransferase activity"/>
    <property type="evidence" value="ECO:0007669"/>
    <property type="project" value="TreeGrafter"/>
</dbReference>
<dbReference type="Pfam" id="PF25063">
    <property type="entry name" value="ARM_TT21_C"/>
    <property type="match status" value="1"/>
</dbReference>
<evidence type="ECO:0000256" key="1">
    <source>
        <dbReference type="PROSITE-ProRule" id="PRU00339"/>
    </source>
</evidence>
<keyword evidence="2" id="KW-0472">Membrane</keyword>
<dbReference type="InterPro" id="IPR056834">
    <property type="entry name" value="ARM_TT21_C"/>
</dbReference>
<dbReference type="OrthoDB" id="2111620at2"/>
<keyword evidence="5" id="KW-1185">Reference proteome</keyword>
<name>M5E1Q8_9FIRM</name>
<evidence type="ECO:0000313" key="5">
    <source>
        <dbReference type="Proteomes" id="UP000012063"/>
    </source>
</evidence>
<keyword evidence="2" id="KW-0812">Transmembrane</keyword>
<dbReference type="InterPro" id="IPR011990">
    <property type="entry name" value="TPR-like_helical_dom_sf"/>
</dbReference>
<dbReference type="AlphaFoldDB" id="M5E1Q8"/>
<dbReference type="GO" id="GO:0006493">
    <property type="term" value="P:protein O-linked glycosylation"/>
    <property type="evidence" value="ECO:0007669"/>
    <property type="project" value="InterPro"/>
</dbReference>
<feature type="transmembrane region" description="Helical" evidence="2">
    <location>
        <begin position="163"/>
        <end position="182"/>
    </location>
</feature>
<evidence type="ECO:0000256" key="2">
    <source>
        <dbReference type="SAM" id="Phobius"/>
    </source>
</evidence>
<dbReference type="SMART" id="SM00671">
    <property type="entry name" value="SEL1"/>
    <property type="match status" value="2"/>
</dbReference>
<dbReference type="EMBL" id="CAUI01000021">
    <property type="protein sequence ID" value="CCU79901.1"/>
    <property type="molecule type" value="Genomic_DNA"/>
</dbReference>
<dbReference type="InParanoid" id="M5E1Q8"/>
<dbReference type="InterPro" id="IPR006597">
    <property type="entry name" value="Sel1-like"/>
</dbReference>
<dbReference type="SUPFAM" id="SSF48452">
    <property type="entry name" value="TPR-like"/>
    <property type="match status" value="1"/>
</dbReference>
<keyword evidence="2" id="KW-1133">Transmembrane helix</keyword>
<dbReference type="STRING" id="1293054.HSACCH_01689"/>
<dbReference type="PANTHER" id="PTHR44366">
    <property type="entry name" value="UDP-N-ACETYLGLUCOSAMINE--PEPTIDE N-ACETYLGLUCOSAMINYLTRANSFERASE 110 KDA SUBUNIT"/>
    <property type="match status" value="1"/>
</dbReference>
<dbReference type="Proteomes" id="UP000012063">
    <property type="component" value="Unassembled WGS sequence"/>
</dbReference>
<gene>
    <name evidence="4" type="ORF">HSACCH_01689</name>
</gene>
<dbReference type="PANTHER" id="PTHR44366:SF1">
    <property type="entry name" value="UDP-N-ACETYLGLUCOSAMINE--PEPTIDE N-ACETYLGLUCOSAMINYLTRANSFERASE 110 KDA SUBUNIT"/>
    <property type="match status" value="1"/>
</dbReference>
<keyword evidence="1" id="KW-0802">TPR repeat</keyword>
<feature type="domain" description="Tetratricopeptide repeat protein 21A/21B C-terminal ARM" evidence="3">
    <location>
        <begin position="7"/>
        <end position="152"/>
    </location>
</feature>
<accession>M5E1Q8</accession>
<protein>
    <submittedName>
        <fullName evidence="4">TPR repeat</fullName>
    </submittedName>
</protein>